<evidence type="ECO:0000256" key="1">
    <source>
        <dbReference type="ARBA" id="ARBA00000085"/>
    </source>
</evidence>
<evidence type="ECO:0000256" key="4">
    <source>
        <dbReference type="ARBA" id="ARBA00022679"/>
    </source>
</evidence>
<evidence type="ECO:0000259" key="9">
    <source>
        <dbReference type="PROSITE" id="PS50109"/>
    </source>
</evidence>
<dbReference type="Pfam" id="PF00512">
    <property type="entry name" value="HisKA"/>
    <property type="match status" value="1"/>
</dbReference>
<dbReference type="FunFam" id="1.10.287.130:FF:000001">
    <property type="entry name" value="Two-component sensor histidine kinase"/>
    <property type="match status" value="1"/>
</dbReference>
<keyword evidence="5" id="KW-0418">Kinase</keyword>
<dbReference type="InterPro" id="IPR013767">
    <property type="entry name" value="PAS_fold"/>
</dbReference>
<dbReference type="InterPro" id="IPR000014">
    <property type="entry name" value="PAS"/>
</dbReference>
<evidence type="ECO:0000313" key="13">
    <source>
        <dbReference type="Proteomes" id="UP000033048"/>
    </source>
</evidence>
<feature type="domain" description="PAS" evidence="10">
    <location>
        <begin position="266"/>
        <end position="317"/>
    </location>
</feature>
<dbReference type="InterPro" id="IPR004358">
    <property type="entry name" value="Sig_transdc_His_kin-like_C"/>
</dbReference>
<keyword evidence="7" id="KW-0472">Membrane</keyword>
<dbReference type="KEGG" id="mmet:MCMEM_1505"/>
<feature type="domain" description="Histidine kinase" evidence="9">
    <location>
        <begin position="413"/>
        <end position="633"/>
    </location>
</feature>
<feature type="domain" description="PAC" evidence="11">
    <location>
        <begin position="213"/>
        <end position="265"/>
    </location>
</feature>
<dbReference type="InterPro" id="IPR052162">
    <property type="entry name" value="Sensor_kinase/Photoreceptor"/>
</dbReference>
<dbReference type="OrthoDB" id="8127at2157"/>
<dbReference type="InterPro" id="IPR036097">
    <property type="entry name" value="HisK_dim/P_sf"/>
</dbReference>
<evidence type="ECO:0000313" key="12">
    <source>
        <dbReference type="EMBL" id="AKB85558.1"/>
    </source>
</evidence>
<evidence type="ECO:0000256" key="6">
    <source>
        <dbReference type="ARBA" id="ARBA00023012"/>
    </source>
</evidence>
<protein>
    <recommendedName>
        <fullName evidence="2">histidine kinase</fullName>
        <ecNumber evidence="2">2.7.13.3</ecNumber>
    </recommendedName>
</protein>
<comment type="catalytic activity">
    <reaction evidence="1">
        <text>ATP + protein L-histidine = ADP + protein N-phospho-L-histidine.</text>
        <dbReference type="EC" id="2.7.13.3"/>
    </reaction>
</comment>
<dbReference type="PROSITE" id="PS50112">
    <property type="entry name" value="PAS"/>
    <property type="match status" value="3"/>
</dbReference>
<dbReference type="InterPro" id="IPR000700">
    <property type="entry name" value="PAS-assoc_C"/>
</dbReference>
<dbReference type="Gene3D" id="3.30.565.10">
    <property type="entry name" value="Histidine kinase-like ATPase, C-terminal domain"/>
    <property type="match status" value="1"/>
</dbReference>
<dbReference type="SMART" id="SM00086">
    <property type="entry name" value="PAC"/>
    <property type="match status" value="2"/>
</dbReference>
<dbReference type="PRINTS" id="PR00344">
    <property type="entry name" value="BCTRLSENSOR"/>
</dbReference>
<evidence type="ECO:0000259" key="11">
    <source>
        <dbReference type="PROSITE" id="PS50113"/>
    </source>
</evidence>
<dbReference type="Pfam" id="PF00989">
    <property type="entry name" value="PAS"/>
    <property type="match status" value="1"/>
</dbReference>
<keyword evidence="8" id="KW-0175">Coiled coil</keyword>
<dbReference type="PANTHER" id="PTHR43304">
    <property type="entry name" value="PHYTOCHROME-LIKE PROTEIN CPH1"/>
    <property type="match status" value="1"/>
</dbReference>
<feature type="coiled-coil region" evidence="8">
    <location>
        <begin position="379"/>
        <end position="413"/>
    </location>
</feature>
<dbReference type="Pfam" id="PF13426">
    <property type="entry name" value="PAS_9"/>
    <property type="match status" value="1"/>
</dbReference>
<dbReference type="PROSITE" id="PS50109">
    <property type="entry name" value="HIS_KIN"/>
    <property type="match status" value="1"/>
</dbReference>
<keyword evidence="6" id="KW-0902">Two-component regulatory system</keyword>
<dbReference type="InterPro" id="IPR013655">
    <property type="entry name" value="PAS_fold_3"/>
</dbReference>
<dbReference type="InterPro" id="IPR036890">
    <property type="entry name" value="HATPase_C_sf"/>
</dbReference>
<evidence type="ECO:0000256" key="2">
    <source>
        <dbReference type="ARBA" id="ARBA00012438"/>
    </source>
</evidence>
<gene>
    <name evidence="12" type="ORF">MCMEM_1505</name>
</gene>
<reference evidence="12 13" key="1">
    <citation type="submission" date="2014-07" db="EMBL/GenBank/DDBJ databases">
        <title>Methanogenic archaea and the global carbon cycle.</title>
        <authorList>
            <person name="Henriksen J.R."/>
            <person name="Luke J."/>
            <person name="Reinhart S."/>
            <person name="Benedict M.N."/>
            <person name="Youngblut N.D."/>
            <person name="Metcalf M.E."/>
            <person name="Whitaker R.J."/>
            <person name="Metcalf W.W."/>
        </authorList>
    </citation>
    <scope>NUCLEOTIDE SEQUENCE [LARGE SCALE GENOMIC DNA]</scope>
    <source>
        <strain evidence="12 13">MM1</strain>
    </source>
</reference>
<feature type="domain" description="PAC" evidence="11">
    <location>
        <begin position="335"/>
        <end position="388"/>
    </location>
</feature>
<evidence type="ECO:0000256" key="7">
    <source>
        <dbReference type="ARBA" id="ARBA00023136"/>
    </source>
</evidence>
<accession>A0A0E3SSK5</accession>
<dbReference type="RefSeq" id="WP_048205633.1">
    <property type="nucleotide sequence ID" value="NZ_CP009518.1"/>
</dbReference>
<dbReference type="HOGENOM" id="CLU_000445_114_71_2"/>
<dbReference type="InterPro" id="IPR035965">
    <property type="entry name" value="PAS-like_dom_sf"/>
</dbReference>
<dbReference type="InterPro" id="IPR001610">
    <property type="entry name" value="PAC"/>
</dbReference>
<dbReference type="SUPFAM" id="SSF47384">
    <property type="entry name" value="Homodimeric domain of signal transducing histidine kinase"/>
    <property type="match status" value="1"/>
</dbReference>
<evidence type="ECO:0000259" key="10">
    <source>
        <dbReference type="PROSITE" id="PS50112"/>
    </source>
</evidence>
<dbReference type="SMART" id="SM00091">
    <property type="entry name" value="PAS"/>
    <property type="match status" value="3"/>
</dbReference>
<dbReference type="Proteomes" id="UP000033048">
    <property type="component" value="Chromosome"/>
</dbReference>
<feature type="domain" description="PAS" evidence="10">
    <location>
        <begin position="172"/>
        <end position="210"/>
    </location>
</feature>
<name>A0A0E3SSK5_METMT</name>
<dbReference type="Pfam" id="PF02518">
    <property type="entry name" value="HATPase_c"/>
    <property type="match status" value="1"/>
</dbReference>
<organism evidence="12 13">
    <name type="scientific">Methanococcoides methylutens MM1</name>
    <dbReference type="NCBI Taxonomy" id="1434104"/>
    <lineage>
        <taxon>Archaea</taxon>
        <taxon>Methanobacteriati</taxon>
        <taxon>Methanobacteriota</taxon>
        <taxon>Stenosarchaea group</taxon>
        <taxon>Methanomicrobia</taxon>
        <taxon>Methanosarcinales</taxon>
        <taxon>Methanosarcinaceae</taxon>
        <taxon>Methanococcoides</taxon>
    </lineage>
</organism>
<dbReference type="Pfam" id="PF08447">
    <property type="entry name" value="PAS_3"/>
    <property type="match status" value="1"/>
</dbReference>
<dbReference type="SMART" id="SM00387">
    <property type="entry name" value="HATPase_c"/>
    <property type="match status" value="1"/>
</dbReference>
<dbReference type="InterPro" id="IPR005467">
    <property type="entry name" value="His_kinase_dom"/>
</dbReference>
<dbReference type="FunFam" id="3.30.565.10:FF:000006">
    <property type="entry name" value="Sensor histidine kinase WalK"/>
    <property type="match status" value="1"/>
</dbReference>
<keyword evidence="4" id="KW-0808">Transferase</keyword>
<keyword evidence="13" id="KW-1185">Reference proteome</keyword>
<keyword evidence="3" id="KW-0597">Phosphoprotein</keyword>
<sequence length="647" mass="73494">MKGLPDKLLDSMYKGIWAVDTDNKFIYFNEGMEKITGLSRDKIIGGNLKDFMELAHLSVGDEGHFRELALRVKDTLKPSRYHSLQFLTPEGKLSIQSGYIFPIVDEAEKYSGIICTVESFSEQKIREKTFKDMLSSKKKLEDIYKNSPVIAFLWTAEKDWPVEFVSDNISQFGYTPEDFTSGKLIYGDIIHPEDLDFVRNDVTQLEIEGRQFFSKEYRILTKSGEIRWVAERSLLGYDEENKPSYYQGIMIDITDRKLAEEALLESEKKYRFIFENSPLGIFNFDEDASITHCNENISKIMGVPKDRIIGMNMIMDIDDMAMKEAVKAIFSRKSGHYEGKYKNPLSGKTTPIKADYSPNISDDGKLLGGVGIVEDITARVKAEEAMIKYAEDLAAANEELKSLDRMKDEFLSNVSHELKTPLTSIKGYTELISEESLGPLTDKQKEVEDTVLRNAERLKRLVDSLLYISRVQSGTVKYNFEPVSIGEIIDMTLLDLKIQIDQKNLKVEKNIPVDLSPVNGDRDKLTDTFTNIVDNSIKFTPEGGTLTFTVAVEEDLLHIVLKDTGIGIPPDLIPMLFRRFYQIDATRKRKYGGTGLGLYICKEIVTAHEGKIWAESEGENKGTEIHVLLPNRIEPPNLDIQNQKHSI</sequence>
<dbReference type="GO" id="GO:0006355">
    <property type="term" value="P:regulation of DNA-templated transcription"/>
    <property type="evidence" value="ECO:0007669"/>
    <property type="project" value="InterPro"/>
</dbReference>
<dbReference type="SUPFAM" id="SSF55874">
    <property type="entry name" value="ATPase domain of HSP90 chaperone/DNA topoisomerase II/histidine kinase"/>
    <property type="match status" value="1"/>
</dbReference>
<dbReference type="CDD" id="cd00130">
    <property type="entry name" value="PAS"/>
    <property type="match status" value="2"/>
</dbReference>
<dbReference type="AlphaFoldDB" id="A0A0E3SSK5"/>
<dbReference type="CDD" id="cd00082">
    <property type="entry name" value="HisKA"/>
    <property type="match status" value="1"/>
</dbReference>
<dbReference type="SMART" id="SM00388">
    <property type="entry name" value="HisKA"/>
    <property type="match status" value="1"/>
</dbReference>
<dbReference type="InterPro" id="IPR003661">
    <property type="entry name" value="HisK_dim/P_dom"/>
</dbReference>
<dbReference type="InterPro" id="IPR003594">
    <property type="entry name" value="HATPase_dom"/>
</dbReference>
<dbReference type="EC" id="2.7.13.3" evidence="2"/>
<dbReference type="PROSITE" id="PS50113">
    <property type="entry name" value="PAC"/>
    <property type="match status" value="2"/>
</dbReference>
<dbReference type="STRING" id="1434104.MCMEM_1505"/>
<feature type="domain" description="PAS" evidence="10">
    <location>
        <begin position="7"/>
        <end position="56"/>
    </location>
</feature>
<dbReference type="GeneID" id="24894065"/>
<proteinExistence type="predicted"/>
<evidence type="ECO:0000256" key="3">
    <source>
        <dbReference type="ARBA" id="ARBA00022553"/>
    </source>
</evidence>
<dbReference type="Gene3D" id="1.10.287.130">
    <property type="match status" value="1"/>
</dbReference>
<evidence type="ECO:0000256" key="5">
    <source>
        <dbReference type="ARBA" id="ARBA00022777"/>
    </source>
</evidence>
<dbReference type="EMBL" id="CP009518">
    <property type="protein sequence ID" value="AKB85558.1"/>
    <property type="molecule type" value="Genomic_DNA"/>
</dbReference>
<evidence type="ECO:0000256" key="8">
    <source>
        <dbReference type="SAM" id="Coils"/>
    </source>
</evidence>
<dbReference type="NCBIfam" id="TIGR00229">
    <property type="entry name" value="sensory_box"/>
    <property type="match status" value="3"/>
</dbReference>
<dbReference type="Gene3D" id="3.30.450.20">
    <property type="entry name" value="PAS domain"/>
    <property type="match status" value="3"/>
</dbReference>
<dbReference type="PANTHER" id="PTHR43304:SF1">
    <property type="entry name" value="PAC DOMAIN-CONTAINING PROTEIN"/>
    <property type="match status" value="1"/>
</dbReference>
<dbReference type="SUPFAM" id="SSF55785">
    <property type="entry name" value="PYP-like sensor domain (PAS domain)"/>
    <property type="match status" value="3"/>
</dbReference>
<dbReference type="GO" id="GO:0000155">
    <property type="term" value="F:phosphorelay sensor kinase activity"/>
    <property type="evidence" value="ECO:0007669"/>
    <property type="project" value="InterPro"/>
</dbReference>